<gene>
    <name evidence="1" type="ORF">PsorP6_006707</name>
</gene>
<accession>A0ACC0W2K4</accession>
<sequence length="85" mass="9481">MTNVVSIIDIIVASVLDGILAIVVVCLSITANEMFHKSVLVKNLEESRDFELIWSDKTEPLTQNIMTVAQLVYDNELFRSPTAIT</sequence>
<organism evidence="1 2">
    <name type="scientific">Peronosclerospora sorghi</name>
    <dbReference type="NCBI Taxonomy" id="230839"/>
    <lineage>
        <taxon>Eukaryota</taxon>
        <taxon>Sar</taxon>
        <taxon>Stramenopiles</taxon>
        <taxon>Oomycota</taxon>
        <taxon>Peronosporomycetes</taxon>
        <taxon>Peronosporales</taxon>
        <taxon>Peronosporaceae</taxon>
        <taxon>Peronosclerospora</taxon>
    </lineage>
</organism>
<protein>
    <submittedName>
        <fullName evidence="1">Uncharacterized protein</fullName>
    </submittedName>
</protein>
<evidence type="ECO:0000313" key="2">
    <source>
        <dbReference type="Proteomes" id="UP001163321"/>
    </source>
</evidence>
<comment type="caution">
    <text evidence="1">The sequence shown here is derived from an EMBL/GenBank/DDBJ whole genome shotgun (WGS) entry which is preliminary data.</text>
</comment>
<proteinExistence type="predicted"/>
<dbReference type="Proteomes" id="UP001163321">
    <property type="component" value="Chromosome 4"/>
</dbReference>
<name>A0ACC0W2K4_9STRA</name>
<evidence type="ECO:0000313" key="1">
    <source>
        <dbReference type="EMBL" id="KAI9912566.1"/>
    </source>
</evidence>
<reference evidence="1 2" key="1">
    <citation type="journal article" date="2022" name="bioRxiv">
        <title>The genome of the oomycete Peronosclerospora sorghi, a cosmopolitan pathogen of maize and sorghum, is inflated with dispersed pseudogenes.</title>
        <authorList>
            <person name="Fletcher K."/>
            <person name="Martin F."/>
            <person name="Isakeit T."/>
            <person name="Cavanaugh K."/>
            <person name="Magill C."/>
            <person name="Michelmore R."/>
        </authorList>
    </citation>
    <scope>NUCLEOTIDE SEQUENCE [LARGE SCALE GENOMIC DNA]</scope>
    <source>
        <strain evidence="1">P6</strain>
    </source>
</reference>
<keyword evidence="2" id="KW-1185">Reference proteome</keyword>
<dbReference type="EMBL" id="CM047583">
    <property type="protein sequence ID" value="KAI9912566.1"/>
    <property type="molecule type" value="Genomic_DNA"/>
</dbReference>